<dbReference type="Pfam" id="PF03631">
    <property type="entry name" value="Virul_fac_BrkB"/>
    <property type="match status" value="1"/>
</dbReference>
<reference evidence="8" key="1">
    <citation type="submission" date="2016-10" db="EMBL/GenBank/DDBJ databases">
        <authorList>
            <person name="Varghese N."/>
            <person name="Submissions S."/>
        </authorList>
    </citation>
    <scope>NUCLEOTIDE SEQUENCE [LARGE SCALE GENOMIC DNA]</scope>
    <source>
        <strain evidence="8">DSM 25811 / CCM 8410 / LMG 26954 / E90</strain>
    </source>
</reference>
<evidence type="ECO:0000256" key="6">
    <source>
        <dbReference type="SAM" id="Phobius"/>
    </source>
</evidence>
<protein>
    <submittedName>
        <fullName evidence="7">Membrane protein</fullName>
    </submittedName>
</protein>
<evidence type="ECO:0000256" key="2">
    <source>
        <dbReference type="ARBA" id="ARBA00022475"/>
    </source>
</evidence>
<dbReference type="OrthoDB" id="9797028at2"/>
<proteinExistence type="predicted"/>
<dbReference type="EMBL" id="FMZO01000010">
    <property type="protein sequence ID" value="SDD55005.1"/>
    <property type="molecule type" value="Genomic_DNA"/>
</dbReference>
<evidence type="ECO:0000313" key="7">
    <source>
        <dbReference type="EMBL" id="SDD55005.1"/>
    </source>
</evidence>
<accession>A0A1G6VQ75</accession>
<organism evidence="7 8">
    <name type="scientific">Niabella drilacis (strain DSM 25811 / CCM 8410 / CCUG 62505 / LMG 26954 / E90)</name>
    <dbReference type="NCBI Taxonomy" id="1285928"/>
    <lineage>
        <taxon>Bacteria</taxon>
        <taxon>Pseudomonadati</taxon>
        <taxon>Bacteroidota</taxon>
        <taxon>Chitinophagia</taxon>
        <taxon>Chitinophagales</taxon>
        <taxon>Chitinophagaceae</taxon>
        <taxon>Niabella</taxon>
    </lineage>
</organism>
<evidence type="ECO:0000256" key="1">
    <source>
        <dbReference type="ARBA" id="ARBA00004651"/>
    </source>
</evidence>
<evidence type="ECO:0000313" key="8">
    <source>
        <dbReference type="Proteomes" id="UP000198757"/>
    </source>
</evidence>
<dbReference type="GO" id="GO:0005886">
    <property type="term" value="C:plasma membrane"/>
    <property type="evidence" value="ECO:0007669"/>
    <property type="project" value="UniProtKB-SubCell"/>
</dbReference>
<gene>
    <name evidence="7" type="ORF">SAMN04487894_11091</name>
</gene>
<dbReference type="Proteomes" id="UP000198757">
    <property type="component" value="Unassembled WGS sequence"/>
</dbReference>
<keyword evidence="4 6" id="KW-1133">Transmembrane helix</keyword>
<dbReference type="PANTHER" id="PTHR30213">
    <property type="entry name" value="INNER MEMBRANE PROTEIN YHJD"/>
    <property type="match status" value="1"/>
</dbReference>
<feature type="transmembrane region" description="Helical" evidence="6">
    <location>
        <begin position="257"/>
        <end position="280"/>
    </location>
</feature>
<keyword evidence="2" id="KW-1003">Cell membrane</keyword>
<dbReference type="RefSeq" id="WP_090391450.1">
    <property type="nucleotide sequence ID" value="NZ_FMZO01000010.1"/>
</dbReference>
<dbReference type="AlphaFoldDB" id="A0A1G6VQ75"/>
<comment type="subcellular location">
    <subcellularLocation>
        <location evidence="1">Cell membrane</location>
        <topology evidence="1">Multi-pass membrane protein</topology>
    </subcellularLocation>
</comment>
<feature type="transmembrane region" description="Helical" evidence="6">
    <location>
        <begin position="148"/>
        <end position="168"/>
    </location>
</feature>
<dbReference type="STRING" id="1285928.SAMN04487894_11091"/>
<keyword evidence="8" id="KW-1185">Reference proteome</keyword>
<feature type="transmembrane region" description="Helical" evidence="6">
    <location>
        <begin position="188"/>
        <end position="210"/>
    </location>
</feature>
<name>A0A1G6VQ75_NIADE</name>
<keyword evidence="5 6" id="KW-0472">Membrane</keyword>
<feature type="transmembrane region" description="Helical" evidence="6">
    <location>
        <begin position="222"/>
        <end position="245"/>
    </location>
</feature>
<feature type="transmembrane region" description="Helical" evidence="6">
    <location>
        <begin position="29"/>
        <end position="48"/>
    </location>
</feature>
<dbReference type="InterPro" id="IPR017039">
    <property type="entry name" value="Virul_fac_BrkB"/>
</dbReference>
<dbReference type="PANTHER" id="PTHR30213:SF1">
    <property type="entry name" value="INNER MEMBRANE PROTEIN YHJD"/>
    <property type="match status" value="1"/>
</dbReference>
<evidence type="ECO:0000256" key="4">
    <source>
        <dbReference type="ARBA" id="ARBA00022989"/>
    </source>
</evidence>
<evidence type="ECO:0000256" key="5">
    <source>
        <dbReference type="ARBA" id="ARBA00023136"/>
    </source>
</evidence>
<keyword evidence="3 6" id="KW-0812">Transmembrane</keyword>
<sequence>MALKRTWTIIKQTLEETFTNRVFKLSAALAYYTIFSLPGLLIVIIWIGDSFFADALLNHSAHADVKNSLHVQIEGFIGKPYADEIWQTIDNAARFPNKAFAKVIGILTLVFGATGVFAEIQDSINMIWRLKARPKKGKGWLKLLLDRLMSFSVVVTLGFLLLVSLMINGLMELLTSQLTRIIPDSQRVIAYISNLAITFLITSVLFGMIFKVLPDAKIKWRAVRAGAFVTTLLFMGGKFLISYYLGHNKMTSAYGAAGSVIIILLWVYYSAIILYIGAVFTRVYAIHNGMNIYPSQYAVWVEHVEVENKDSIQNLQQDPVVAKSAEEHRLENIYMGEDEHRKEERPGS</sequence>
<feature type="transmembrane region" description="Helical" evidence="6">
    <location>
        <begin position="103"/>
        <end position="128"/>
    </location>
</feature>
<dbReference type="PIRSF" id="PIRSF035875">
    <property type="entry name" value="RNase_BN"/>
    <property type="match status" value="1"/>
</dbReference>
<evidence type="ECO:0000256" key="3">
    <source>
        <dbReference type="ARBA" id="ARBA00022692"/>
    </source>
</evidence>